<keyword evidence="4" id="KW-1185">Reference proteome</keyword>
<evidence type="ECO:0000256" key="1">
    <source>
        <dbReference type="SAM" id="SignalP"/>
    </source>
</evidence>
<keyword evidence="1" id="KW-0732">Signal</keyword>
<organism evidence="2 4">
    <name type="scientific">Marasmiellus scandens</name>
    <dbReference type="NCBI Taxonomy" id="2682957"/>
    <lineage>
        <taxon>Eukaryota</taxon>
        <taxon>Fungi</taxon>
        <taxon>Dikarya</taxon>
        <taxon>Basidiomycota</taxon>
        <taxon>Agaricomycotina</taxon>
        <taxon>Agaricomycetes</taxon>
        <taxon>Agaricomycetidae</taxon>
        <taxon>Agaricales</taxon>
        <taxon>Marasmiineae</taxon>
        <taxon>Omphalotaceae</taxon>
        <taxon>Marasmiellus</taxon>
    </lineage>
</organism>
<evidence type="ECO:0000313" key="3">
    <source>
        <dbReference type="EMBL" id="KAK7465693.1"/>
    </source>
</evidence>
<dbReference type="EMBL" id="JBANRG010000009">
    <property type="protein sequence ID" value="KAK7463728.1"/>
    <property type="molecule type" value="Genomic_DNA"/>
</dbReference>
<evidence type="ECO:0000313" key="4">
    <source>
        <dbReference type="Proteomes" id="UP001498398"/>
    </source>
</evidence>
<protein>
    <submittedName>
        <fullName evidence="2">Uncharacterized protein</fullName>
    </submittedName>
</protein>
<feature type="chain" id="PRO_5045031505" evidence="1">
    <location>
        <begin position="31"/>
        <end position="637"/>
    </location>
</feature>
<comment type="caution">
    <text evidence="2">The sequence shown here is derived from an EMBL/GenBank/DDBJ whole genome shotgun (WGS) entry which is preliminary data.</text>
</comment>
<dbReference type="EMBL" id="JBANRG010000006">
    <property type="protein sequence ID" value="KAK7465693.1"/>
    <property type="molecule type" value="Genomic_DNA"/>
</dbReference>
<accession>A0ABR1JLP6</accession>
<gene>
    <name evidence="3" type="ORF">VKT23_005665</name>
    <name evidence="2" type="ORF">VKT23_007068</name>
</gene>
<sequence>MARKAPNAPATNASTVVCCVDILLVKLAEATVVIAGGFPTPDPLPETLRLQREDDTLRASSQLPDEWKALPVSLGSGRLSSAAKRLCIKLLFAAYIIGPFLDPMTDPWNDSFNLQLADFARAMDDCVLQESIDGLFRDALVIQKRLVYAMMLSLFCATDQQMHCNSSPLRPRTFGSLLELLQVILGPGESAELEATAYPDAAQRILLKWGNVVPWSWKTWSDLRIAGSDCIVRLTASWLYSSCPDIIDSVLVDYEQPASDAILRVLRHCFSSIYRENGQTGLQTMLLPVCQATASLLRFQATNNSVYDCTQRQELGRHLLGIFVFLDSDESAICTKIGILESLILLQQGGALQNAVTTLCGVTNKDDRFKFTARLDDVVFRSRKRVTSGQMFDMEDVRITTCFLTLVWYNGAAKYIPRQSFVFLLESLVKHLDEDDFDTLRGSVMTALSVLGRDRNARTRESEDEILWKLFVTSSHSNLAVAASFAHYILVSGCTSDPLRCAEAWDYLRDALTMIMRHNYTEEEEVAALLSCDLICVALLTLIQSSLLPVQFILSSPWTMSLCSDLKQLLQNEPKTKLDYNEILKRRMSSSGKALLELIKRKLKNAHLPLEIATPDIQVQLIAYHLCCTLIMIPASV</sequence>
<feature type="signal peptide" evidence="1">
    <location>
        <begin position="1"/>
        <end position="30"/>
    </location>
</feature>
<evidence type="ECO:0000313" key="2">
    <source>
        <dbReference type="EMBL" id="KAK7463728.1"/>
    </source>
</evidence>
<proteinExistence type="predicted"/>
<reference evidence="2 4" key="1">
    <citation type="submission" date="2024-01" db="EMBL/GenBank/DDBJ databases">
        <title>A draft genome for the cacao thread blight pathogen Marasmiellus scandens.</title>
        <authorList>
            <person name="Baruah I.K."/>
            <person name="Leung J."/>
            <person name="Bukari Y."/>
            <person name="Amoako-Attah I."/>
            <person name="Meinhardt L.W."/>
            <person name="Bailey B.A."/>
            <person name="Cohen S.P."/>
        </authorList>
    </citation>
    <scope>NUCLEOTIDE SEQUENCE [LARGE SCALE GENOMIC DNA]</scope>
    <source>
        <strain evidence="2 4">GH-19</strain>
    </source>
</reference>
<name>A0ABR1JLP6_9AGAR</name>
<dbReference type="Proteomes" id="UP001498398">
    <property type="component" value="Unassembled WGS sequence"/>
</dbReference>